<dbReference type="EMBL" id="JAYJLD010000001">
    <property type="protein sequence ID" value="MEB3100090.1"/>
    <property type="molecule type" value="Genomic_DNA"/>
</dbReference>
<accession>A0ABU5ZC42</accession>
<organism evidence="6 7">
    <name type="scientific">Ferviditalea candida</name>
    <dbReference type="NCBI Taxonomy" id="3108399"/>
    <lineage>
        <taxon>Bacteria</taxon>
        <taxon>Bacillati</taxon>
        <taxon>Bacillota</taxon>
        <taxon>Bacilli</taxon>
        <taxon>Bacillales</taxon>
        <taxon>Paenibacillaceae</taxon>
        <taxon>Ferviditalea</taxon>
    </lineage>
</organism>
<evidence type="ECO:0000256" key="1">
    <source>
        <dbReference type="ARBA" id="ARBA00009437"/>
    </source>
</evidence>
<dbReference type="PROSITE" id="PS50931">
    <property type="entry name" value="HTH_LYSR"/>
    <property type="match status" value="1"/>
</dbReference>
<sequence length="313" mass="35584">MDIRQLRYFISVAEHLNFTEAAKQLFVAQPAVSQQIANLEKQMGVQLFIRDKHSVRLTNAGTVFLKDAQDIFSRFEESIERARQAEHGLIGKLNIGLLSAPVRKLLPHLVRQFRQKYPNIHIHFNFYHLAELLEKLKADEIDLAFTLSLGLHSIGGLEIRSLCTQPHCIIMHQDHPMANRKSINVAELAQEPFVMLERQESPPGFDLVMAMCANHGFSPSIVSQTSRVETVLMIVDSGIGITIMPRHLQLYNSPTLRFINIEGDDHKVDVVASWKKMNTNPTISLIIEEMETLLSQPHDFFSFMSSSSDTDER</sequence>
<dbReference type="SUPFAM" id="SSF53850">
    <property type="entry name" value="Periplasmic binding protein-like II"/>
    <property type="match status" value="1"/>
</dbReference>
<evidence type="ECO:0000256" key="2">
    <source>
        <dbReference type="ARBA" id="ARBA00023015"/>
    </source>
</evidence>
<dbReference type="RefSeq" id="WP_371752205.1">
    <property type="nucleotide sequence ID" value="NZ_JAYJLD010000001.1"/>
</dbReference>
<evidence type="ECO:0000313" key="6">
    <source>
        <dbReference type="EMBL" id="MEB3100090.1"/>
    </source>
</evidence>
<evidence type="ECO:0000256" key="4">
    <source>
        <dbReference type="ARBA" id="ARBA00023163"/>
    </source>
</evidence>
<proteinExistence type="inferred from homology"/>
<dbReference type="Pfam" id="PF03466">
    <property type="entry name" value="LysR_substrate"/>
    <property type="match status" value="1"/>
</dbReference>
<dbReference type="Gene3D" id="1.10.10.10">
    <property type="entry name" value="Winged helix-like DNA-binding domain superfamily/Winged helix DNA-binding domain"/>
    <property type="match status" value="1"/>
</dbReference>
<keyword evidence="2" id="KW-0805">Transcription regulation</keyword>
<dbReference type="Pfam" id="PF00126">
    <property type="entry name" value="HTH_1"/>
    <property type="match status" value="1"/>
</dbReference>
<keyword evidence="3" id="KW-0238">DNA-binding</keyword>
<keyword evidence="4" id="KW-0804">Transcription</keyword>
<comment type="similarity">
    <text evidence="1">Belongs to the LysR transcriptional regulatory family.</text>
</comment>
<evidence type="ECO:0000256" key="3">
    <source>
        <dbReference type="ARBA" id="ARBA00023125"/>
    </source>
</evidence>
<keyword evidence="7" id="KW-1185">Reference proteome</keyword>
<dbReference type="PANTHER" id="PTHR30346:SF0">
    <property type="entry name" value="HCA OPERON TRANSCRIPTIONAL ACTIVATOR HCAR"/>
    <property type="match status" value="1"/>
</dbReference>
<dbReference type="PRINTS" id="PR00039">
    <property type="entry name" value="HTHLYSR"/>
</dbReference>
<name>A0ABU5ZC42_9BACL</name>
<evidence type="ECO:0000259" key="5">
    <source>
        <dbReference type="PROSITE" id="PS50931"/>
    </source>
</evidence>
<dbReference type="Proteomes" id="UP001310386">
    <property type="component" value="Unassembled WGS sequence"/>
</dbReference>
<dbReference type="InterPro" id="IPR036388">
    <property type="entry name" value="WH-like_DNA-bd_sf"/>
</dbReference>
<dbReference type="PANTHER" id="PTHR30346">
    <property type="entry name" value="TRANSCRIPTIONAL DUAL REGULATOR HCAR-RELATED"/>
    <property type="match status" value="1"/>
</dbReference>
<protein>
    <submittedName>
        <fullName evidence="6">LysR family transcriptional regulator</fullName>
    </submittedName>
</protein>
<dbReference type="InterPro" id="IPR000847">
    <property type="entry name" value="LysR_HTH_N"/>
</dbReference>
<dbReference type="SUPFAM" id="SSF46785">
    <property type="entry name" value="Winged helix' DNA-binding domain"/>
    <property type="match status" value="1"/>
</dbReference>
<feature type="domain" description="HTH lysR-type" evidence="5">
    <location>
        <begin position="1"/>
        <end position="58"/>
    </location>
</feature>
<dbReference type="InterPro" id="IPR036390">
    <property type="entry name" value="WH_DNA-bd_sf"/>
</dbReference>
<dbReference type="Gene3D" id="3.40.190.10">
    <property type="entry name" value="Periplasmic binding protein-like II"/>
    <property type="match status" value="2"/>
</dbReference>
<gene>
    <name evidence="6" type="ORF">VF724_00210</name>
</gene>
<comment type="caution">
    <text evidence="6">The sequence shown here is derived from an EMBL/GenBank/DDBJ whole genome shotgun (WGS) entry which is preliminary data.</text>
</comment>
<dbReference type="CDD" id="cd08414">
    <property type="entry name" value="PBP2_LTTR_aromatics_like"/>
    <property type="match status" value="1"/>
</dbReference>
<dbReference type="InterPro" id="IPR005119">
    <property type="entry name" value="LysR_subst-bd"/>
</dbReference>
<evidence type="ECO:0000313" key="7">
    <source>
        <dbReference type="Proteomes" id="UP001310386"/>
    </source>
</evidence>
<reference evidence="6" key="1">
    <citation type="submission" date="2023-12" db="EMBL/GenBank/DDBJ databases">
        <title>Fervidustalea candida gen. nov., sp. nov., a novel member of the family Paenibacillaceae isolated from a geothermal area.</title>
        <authorList>
            <person name="Li W.-J."/>
            <person name="Jiao J.-Y."/>
            <person name="Chen Y."/>
        </authorList>
    </citation>
    <scope>NUCLEOTIDE SEQUENCE</scope>
    <source>
        <strain evidence="6">SYSU GA230002</strain>
    </source>
</reference>